<reference evidence="3" key="2">
    <citation type="submission" date="2020-10" db="UniProtKB">
        <authorList>
            <consortium name="WormBaseParasite"/>
        </authorList>
    </citation>
    <scope>IDENTIFICATION</scope>
</reference>
<keyword evidence="1" id="KW-0732">Signal</keyword>
<organism evidence="2 3">
    <name type="scientific">Panagrellus redivivus</name>
    <name type="common">Microworm</name>
    <dbReference type="NCBI Taxonomy" id="6233"/>
    <lineage>
        <taxon>Eukaryota</taxon>
        <taxon>Metazoa</taxon>
        <taxon>Ecdysozoa</taxon>
        <taxon>Nematoda</taxon>
        <taxon>Chromadorea</taxon>
        <taxon>Rhabditida</taxon>
        <taxon>Tylenchina</taxon>
        <taxon>Panagrolaimomorpha</taxon>
        <taxon>Panagrolaimoidea</taxon>
        <taxon>Panagrolaimidae</taxon>
        <taxon>Panagrellus</taxon>
    </lineage>
</organism>
<evidence type="ECO:0000256" key="1">
    <source>
        <dbReference type="SAM" id="SignalP"/>
    </source>
</evidence>
<dbReference type="Proteomes" id="UP000492821">
    <property type="component" value="Unassembled WGS sequence"/>
</dbReference>
<dbReference type="AlphaFoldDB" id="A0A7E4V4E4"/>
<sequence length="192" mass="20611">MFFQALFAFALIAVANSCGPASGRLLQNPTFTFSFAPPVSWTFYTQNGTATLVPYPGQVTSQAAALQNAEQAIDNAIFYALREVGYSSVGWSWTISGYNPTSILVVADSDTTNAVGGTYVPTLPGSRATTVYAVRTGTAAPYGKTDYVNSLTVAVKGPTFYYESAWNDLANYVFNRLTIENGVKFWSGITIA</sequence>
<feature type="chain" id="PRO_5028851706" evidence="1">
    <location>
        <begin position="18"/>
        <end position="192"/>
    </location>
</feature>
<feature type="signal peptide" evidence="1">
    <location>
        <begin position="1"/>
        <end position="17"/>
    </location>
</feature>
<proteinExistence type="predicted"/>
<evidence type="ECO:0000313" key="2">
    <source>
        <dbReference type="Proteomes" id="UP000492821"/>
    </source>
</evidence>
<accession>A0A7E4V4E4</accession>
<keyword evidence="2" id="KW-1185">Reference proteome</keyword>
<evidence type="ECO:0000313" key="3">
    <source>
        <dbReference type="WBParaSite" id="Pan_g15915.t1"/>
    </source>
</evidence>
<protein>
    <submittedName>
        <fullName evidence="3">C1q domain-containing protein</fullName>
    </submittedName>
</protein>
<dbReference type="WBParaSite" id="Pan_g15915.t1">
    <property type="protein sequence ID" value="Pan_g15915.t1"/>
    <property type="gene ID" value="Pan_g15915"/>
</dbReference>
<reference evidence="2" key="1">
    <citation type="journal article" date="2013" name="Genetics">
        <title>The draft genome and transcriptome of Panagrellus redivivus are shaped by the harsh demands of a free-living lifestyle.</title>
        <authorList>
            <person name="Srinivasan J."/>
            <person name="Dillman A.R."/>
            <person name="Macchietto M.G."/>
            <person name="Heikkinen L."/>
            <person name="Lakso M."/>
            <person name="Fracchia K.M."/>
            <person name="Antoshechkin I."/>
            <person name="Mortazavi A."/>
            <person name="Wong G."/>
            <person name="Sternberg P.W."/>
        </authorList>
    </citation>
    <scope>NUCLEOTIDE SEQUENCE [LARGE SCALE GENOMIC DNA]</scope>
    <source>
        <strain evidence="2">MT8872</strain>
    </source>
</reference>
<name>A0A7E4V4E4_PANRE</name>